<evidence type="ECO:0000313" key="3">
    <source>
        <dbReference type="Proteomes" id="UP000221165"/>
    </source>
</evidence>
<gene>
    <name evidence="2" type="ORF">CSUI_006214</name>
</gene>
<dbReference type="RefSeq" id="XP_067921649.1">
    <property type="nucleotide sequence ID" value="XM_068066378.1"/>
</dbReference>
<proteinExistence type="predicted"/>
<dbReference type="Proteomes" id="UP000221165">
    <property type="component" value="Unassembled WGS sequence"/>
</dbReference>
<feature type="compositionally biased region" description="Basic and acidic residues" evidence="1">
    <location>
        <begin position="34"/>
        <end position="47"/>
    </location>
</feature>
<protein>
    <submittedName>
        <fullName evidence="2">Uncharacterized protein</fullName>
    </submittedName>
</protein>
<sequence length="175" mass="19505">MATPVLPRSKEDGVTNRLEESMNISETFAITAQHRREEHGRRPREGTWQKVQAPPSLPMMPLGVALSLPCESFRILGSLDRKSHREAEGFSKETTDVSWWLTDKSATCGRRGGRQEREFLVAGGSEPQLCWTGTSFLLVQGQEGSAILPLRTRSPRLVPCPTARSRLAQTYLTVT</sequence>
<comment type="caution">
    <text evidence="2">The sequence shown here is derived from an EMBL/GenBank/DDBJ whole genome shotgun (WGS) entry which is preliminary data.</text>
</comment>
<feature type="region of interest" description="Disordered" evidence="1">
    <location>
        <begin position="33"/>
        <end position="55"/>
    </location>
</feature>
<dbReference type="GeneID" id="94429589"/>
<dbReference type="EMBL" id="MIGC01003101">
    <property type="protein sequence ID" value="PHJ19957.1"/>
    <property type="molecule type" value="Genomic_DNA"/>
</dbReference>
<dbReference type="AlphaFoldDB" id="A0A2C6KR40"/>
<name>A0A2C6KR40_9APIC</name>
<evidence type="ECO:0000256" key="1">
    <source>
        <dbReference type="SAM" id="MobiDB-lite"/>
    </source>
</evidence>
<dbReference type="VEuPathDB" id="ToxoDB:CSUI_006214"/>
<keyword evidence="3" id="KW-1185">Reference proteome</keyword>
<organism evidence="2 3">
    <name type="scientific">Cystoisospora suis</name>
    <dbReference type="NCBI Taxonomy" id="483139"/>
    <lineage>
        <taxon>Eukaryota</taxon>
        <taxon>Sar</taxon>
        <taxon>Alveolata</taxon>
        <taxon>Apicomplexa</taxon>
        <taxon>Conoidasida</taxon>
        <taxon>Coccidia</taxon>
        <taxon>Eucoccidiorida</taxon>
        <taxon>Eimeriorina</taxon>
        <taxon>Sarcocystidae</taxon>
        <taxon>Cystoisospora</taxon>
    </lineage>
</organism>
<evidence type="ECO:0000313" key="2">
    <source>
        <dbReference type="EMBL" id="PHJ19957.1"/>
    </source>
</evidence>
<accession>A0A2C6KR40</accession>
<reference evidence="2 3" key="1">
    <citation type="journal article" date="2017" name="Int. J. Parasitol.">
        <title>The genome of the protozoan parasite Cystoisospora suis and a reverse vaccinology approach to identify vaccine candidates.</title>
        <authorList>
            <person name="Palmieri N."/>
            <person name="Shrestha A."/>
            <person name="Ruttkowski B."/>
            <person name="Beck T."/>
            <person name="Vogl C."/>
            <person name="Tomley F."/>
            <person name="Blake D.P."/>
            <person name="Joachim A."/>
        </authorList>
    </citation>
    <scope>NUCLEOTIDE SEQUENCE [LARGE SCALE GENOMIC DNA]</scope>
    <source>
        <strain evidence="2 3">Wien I</strain>
    </source>
</reference>